<evidence type="ECO:0000313" key="2">
    <source>
        <dbReference type="Proteomes" id="UP001597120"/>
    </source>
</evidence>
<comment type="caution">
    <text evidence="1">The sequence shown here is derived from an EMBL/GenBank/DDBJ whole genome shotgun (WGS) entry which is preliminary data.</text>
</comment>
<sequence length="196" mass="22759">MAHRLATEYVKTCLKLSEAEMTDFIRLFQEHKATLHVMVLDNGSQNVVLHDDASGEEVILTFERDANGFICRGSCKLTSPNLANLMRRAVSRFKGDAIVNRYYSSFTMVYHYHQGNVVKIIEVKGSKHKLVYEYKDTLGQLERLFQNKEPEKEIASLYAQINQLLDLRNATPEREIREHIDRKLSRMTHRLFVLEA</sequence>
<gene>
    <name evidence="1" type="ORF">ACFQ03_09620</name>
</gene>
<keyword evidence="2" id="KW-1185">Reference proteome</keyword>
<dbReference type="RefSeq" id="WP_144938829.1">
    <property type="nucleotide sequence ID" value="NZ_JBHTIU010000029.1"/>
</dbReference>
<dbReference type="EMBL" id="JBHTIU010000029">
    <property type="protein sequence ID" value="MFD0869409.1"/>
    <property type="molecule type" value="Genomic_DNA"/>
</dbReference>
<proteinExistence type="predicted"/>
<protein>
    <submittedName>
        <fullName evidence="1">Non-ribosomal peptide synthetase module</fullName>
    </submittedName>
</protein>
<organism evidence="1 2">
    <name type="scientific">Paenibacillus residui</name>
    <dbReference type="NCBI Taxonomy" id="629724"/>
    <lineage>
        <taxon>Bacteria</taxon>
        <taxon>Bacillati</taxon>
        <taxon>Bacillota</taxon>
        <taxon>Bacilli</taxon>
        <taxon>Bacillales</taxon>
        <taxon>Paenibacillaceae</taxon>
        <taxon>Paenibacillus</taxon>
    </lineage>
</organism>
<reference evidence="2" key="1">
    <citation type="journal article" date="2019" name="Int. J. Syst. Evol. Microbiol.">
        <title>The Global Catalogue of Microorganisms (GCM) 10K type strain sequencing project: providing services to taxonomists for standard genome sequencing and annotation.</title>
        <authorList>
            <consortium name="The Broad Institute Genomics Platform"/>
            <consortium name="The Broad Institute Genome Sequencing Center for Infectious Disease"/>
            <person name="Wu L."/>
            <person name="Ma J."/>
        </authorList>
    </citation>
    <scope>NUCLEOTIDE SEQUENCE [LARGE SCALE GENOMIC DNA]</scope>
    <source>
        <strain evidence="2">CCUG 57263</strain>
    </source>
</reference>
<dbReference type="Proteomes" id="UP001597120">
    <property type="component" value="Unassembled WGS sequence"/>
</dbReference>
<name>A0ABW3DA70_9BACL</name>
<accession>A0ABW3DA70</accession>
<evidence type="ECO:0000313" key="1">
    <source>
        <dbReference type="EMBL" id="MFD0869409.1"/>
    </source>
</evidence>